<reference evidence="1" key="1">
    <citation type="journal article" date="2021" name="Proc. Natl. Acad. Sci. U.S.A.">
        <title>A Catalog of Tens of Thousands of Viruses from Human Metagenomes Reveals Hidden Associations with Chronic Diseases.</title>
        <authorList>
            <person name="Tisza M.J."/>
            <person name="Buck C.B."/>
        </authorList>
    </citation>
    <scope>NUCLEOTIDE SEQUENCE</scope>
    <source>
        <strain evidence="1">Ct8aS59</strain>
    </source>
</reference>
<sequence length="182" mass="21364">MSVLKNLQDLSDLEFYKCAEKLQDDITDFCLRDFGLKKSPRSVKQVIKNIDEKDQEEINAIFAKYGRTPNQQFKSEYPEWFLKSRKLKLIKYTDTLIGCIIEANLIYAVSIAECDQRRKLQNNAIGVCGNLYRELQYLKRHLPINLNWITGTLAMIKREEVLLKGWRRSDNKTRKKITEGKV</sequence>
<name>A0A8S5TSV4_9CAUD</name>
<protein>
    <submittedName>
        <fullName evidence="1">Uncharacterized protein</fullName>
    </submittedName>
</protein>
<dbReference type="EMBL" id="BK015922">
    <property type="protein sequence ID" value="DAF85286.1"/>
    <property type="molecule type" value="Genomic_DNA"/>
</dbReference>
<organism evidence="1">
    <name type="scientific">Siphoviridae sp. ct8aS59</name>
    <dbReference type="NCBI Taxonomy" id="2825365"/>
    <lineage>
        <taxon>Viruses</taxon>
        <taxon>Duplodnaviria</taxon>
        <taxon>Heunggongvirae</taxon>
        <taxon>Uroviricota</taxon>
        <taxon>Caudoviricetes</taxon>
    </lineage>
</organism>
<accession>A0A8S5TSV4</accession>
<evidence type="ECO:0000313" key="1">
    <source>
        <dbReference type="EMBL" id="DAF85286.1"/>
    </source>
</evidence>
<proteinExistence type="predicted"/>